<dbReference type="PANTHER" id="PTHR47423">
    <property type="entry name" value="G-PATCH DOMAIN CONTAINING PROTEIN"/>
    <property type="match status" value="1"/>
</dbReference>
<reference evidence="3" key="1">
    <citation type="submission" date="2018-05" db="EMBL/GenBank/DDBJ databases">
        <title>Draft genome of Mucuna pruriens seed.</title>
        <authorList>
            <person name="Nnadi N.E."/>
            <person name="Vos R."/>
            <person name="Hasami M.H."/>
            <person name="Devisetty U.K."/>
            <person name="Aguiy J.C."/>
        </authorList>
    </citation>
    <scope>NUCLEOTIDE SEQUENCE [LARGE SCALE GENOMIC DNA]</scope>
    <source>
        <strain evidence="3">JCA_2017</strain>
    </source>
</reference>
<evidence type="ECO:0000313" key="4">
    <source>
        <dbReference type="Proteomes" id="UP000257109"/>
    </source>
</evidence>
<gene>
    <name evidence="3" type="ORF">CR513_28025</name>
</gene>
<feature type="region of interest" description="Disordered" evidence="1">
    <location>
        <begin position="1"/>
        <end position="25"/>
    </location>
</feature>
<dbReference type="PANTHER" id="PTHR47423:SF2">
    <property type="entry name" value="PROTEIN SQS1"/>
    <property type="match status" value="1"/>
</dbReference>
<dbReference type="InterPro" id="IPR000467">
    <property type="entry name" value="G_patch_dom"/>
</dbReference>
<proteinExistence type="predicted"/>
<dbReference type="OrthoDB" id="29523at2759"/>
<dbReference type="SMART" id="SM00443">
    <property type="entry name" value="G_patch"/>
    <property type="match status" value="2"/>
</dbReference>
<feature type="non-terminal residue" evidence="3">
    <location>
        <position position="1"/>
    </location>
</feature>
<organism evidence="3 4">
    <name type="scientific">Mucuna pruriens</name>
    <name type="common">Velvet bean</name>
    <name type="synonym">Dolichos pruriens</name>
    <dbReference type="NCBI Taxonomy" id="157652"/>
    <lineage>
        <taxon>Eukaryota</taxon>
        <taxon>Viridiplantae</taxon>
        <taxon>Streptophyta</taxon>
        <taxon>Embryophyta</taxon>
        <taxon>Tracheophyta</taxon>
        <taxon>Spermatophyta</taxon>
        <taxon>Magnoliopsida</taxon>
        <taxon>eudicotyledons</taxon>
        <taxon>Gunneridae</taxon>
        <taxon>Pentapetalae</taxon>
        <taxon>rosids</taxon>
        <taxon>fabids</taxon>
        <taxon>Fabales</taxon>
        <taxon>Fabaceae</taxon>
        <taxon>Papilionoideae</taxon>
        <taxon>50 kb inversion clade</taxon>
        <taxon>NPAAA clade</taxon>
        <taxon>indigoferoid/millettioid clade</taxon>
        <taxon>Phaseoleae</taxon>
        <taxon>Mucuna</taxon>
    </lineage>
</organism>
<dbReference type="GO" id="GO:0003676">
    <property type="term" value="F:nucleic acid binding"/>
    <property type="evidence" value="ECO:0007669"/>
    <property type="project" value="InterPro"/>
</dbReference>
<name>A0A371GHW7_MUCPR</name>
<dbReference type="PROSITE" id="PS50174">
    <property type="entry name" value="G_PATCH"/>
    <property type="match status" value="1"/>
</dbReference>
<sequence>MTDYVNKKSVSGDGRLGKKKAKGNVSQSIQKLSRLRLLKLKGVSSSANIGSFEECTTGFGSKMMAKMRYMEGGGLGKNGQEFSNNLAEPAMNKSSRVGTLEKHTKGFGSKMMAKMSFIEGTRLGRESQGITTPLTALRLPKSPRLGAKGCTIFNAIENDNQTAECYHLADEVSNGEHNQLNKDIGPCQIEENGVKNMALHSIPLV</sequence>
<evidence type="ECO:0000256" key="1">
    <source>
        <dbReference type="SAM" id="MobiDB-lite"/>
    </source>
</evidence>
<evidence type="ECO:0000313" key="3">
    <source>
        <dbReference type="EMBL" id="RDX90145.1"/>
    </source>
</evidence>
<comment type="caution">
    <text evidence="3">The sequence shown here is derived from an EMBL/GenBank/DDBJ whole genome shotgun (WGS) entry which is preliminary data.</text>
</comment>
<dbReference type="EMBL" id="QJKJ01005478">
    <property type="protein sequence ID" value="RDX90145.1"/>
    <property type="molecule type" value="Genomic_DNA"/>
</dbReference>
<feature type="domain" description="G-patch" evidence="2">
    <location>
        <begin position="56"/>
        <end position="112"/>
    </location>
</feature>
<evidence type="ECO:0000259" key="2">
    <source>
        <dbReference type="PROSITE" id="PS50174"/>
    </source>
</evidence>
<dbReference type="STRING" id="157652.A0A371GHW7"/>
<protein>
    <submittedName>
        <fullName evidence="3">Zinc finger CCCH-type with G patch domain-containing protein</fullName>
    </submittedName>
</protein>
<dbReference type="Pfam" id="PF01585">
    <property type="entry name" value="G-patch"/>
    <property type="match status" value="2"/>
</dbReference>
<dbReference type="Proteomes" id="UP000257109">
    <property type="component" value="Unassembled WGS sequence"/>
</dbReference>
<keyword evidence="4" id="KW-1185">Reference proteome</keyword>
<accession>A0A371GHW7</accession>
<dbReference type="AlphaFoldDB" id="A0A371GHW7"/>